<dbReference type="Gene3D" id="3.90.1150.10">
    <property type="entry name" value="Aspartate Aminotransferase, domain 1"/>
    <property type="match status" value="1"/>
</dbReference>
<dbReference type="EMBL" id="VFOP01000001">
    <property type="protein sequence ID" value="TQL50399.1"/>
    <property type="molecule type" value="Genomic_DNA"/>
</dbReference>
<dbReference type="GO" id="GO:0016829">
    <property type="term" value="F:lyase activity"/>
    <property type="evidence" value="ECO:0007669"/>
    <property type="project" value="UniProtKB-KW"/>
</dbReference>
<dbReference type="OrthoDB" id="250246at2"/>
<dbReference type="PANTHER" id="PTHR43586">
    <property type="entry name" value="CYSTEINE DESULFURASE"/>
    <property type="match status" value="1"/>
</dbReference>
<reference evidence="2 3" key="1">
    <citation type="submission" date="2019-06" db="EMBL/GenBank/DDBJ databases">
        <title>Sequencing the genomes of 1000 actinobacteria strains.</title>
        <authorList>
            <person name="Klenk H.-P."/>
        </authorList>
    </citation>
    <scope>NUCLEOTIDE SEQUENCE [LARGE SCALE GENOMIC DNA]</scope>
    <source>
        <strain evidence="2 3">DSM 12335</strain>
    </source>
</reference>
<sequence>MPSVTAAPQLTDARPGEVADQAARSWDRVPGYLNAATLGLPPCAVVTAMQEAVAEWAAGTACPTRYDASVNAARESYARLVGVSPDRVATGAQTSVFAGMVAASLSDGAEVVAIQDDFTSVLFPFLVQQQADRGVTVRLVPREGLADAVAETTDLVVFSLAQSACGRLVDVAAVTEAARRHGARTFCDTTQAAGWMPVEADLFDLTVCSAYKWLCQPRGTAYLTIRPELTESLRPVSAGWYAGESIWDSTYGPGMQLAGDARRFDVSPAWLSWVGAQAAGEVFAQLSMEAVRAHVGGLADQVRETLGQEPCGRPVLALPDPDGALAGRLTGAGATVASRGGGVRIAFHLWNTQEDVDLVLRTLAG</sequence>
<dbReference type="Proteomes" id="UP000319516">
    <property type="component" value="Unassembled WGS sequence"/>
</dbReference>
<keyword evidence="3" id="KW-1185">Reference proteome</keyword>
<dbReference type="PANTHER" id="PTHR43586:SF21">
    <property type="entry name" value="PYRIDOXAL PHOSPHATE (PLP)-DEPENDENT ASPARTATE AMINOTRANSFERASE SUPERFAMILY"/>
    <property type="match status" value="1"/>
</dbReference>
<name>A0A542YQQ1_9MICO</name>
<dbReference type="RefSeq" id="WP_141784538.1">
    <property type="nucleotide sequence ID" value="NZ_BAAAIK010000002.1"/>
</dbReference>
<evidence type="ECO:0000313" key="3">
    <source>
        <dbReference type="Proteomes" id="UP000319516"/>
    </source>
</evidence>
<dbReference type="Pfam" id="PF00266">
    <property type="entry name" value="Aminotran_5"/>
    <property type="match status" value="1"/>
</dbReference>
<evidence type="ECO:0000313" key="2">
    <source>
        <dbReference type="EMBL" id="TQL50399.1"/>
    </source>
</evidence>
<dbReference type="InterPro" id="IPR015424">
    <property type="entry name" value="PyrdxlP-dep_Trfase"/>
</dbReference>
<accession>A0A542YQQ1</accession>
<dbReference type="InterPro" id="IPR015422">
    <property type="entry name" value="PyrdxlP-dep_Trfase_small"/>
</dbReference>
<dbReference type="InterPro" id="IPR015421">
    <property type="entry name" value="PyrdxlP-dep_Trfase_major"/>
</dbReference>
<comment type="caution">
    <text evidence="2">The sequence shown here is derived from an EMBL/GenBank/DDBJ whole genome shotgun (WGS) entry which is preliminary data.</text>
</comment>
<dbReference type="SUPFAM" id="SSF53383">
    <property type="entry name" value="PLP-dependent transferases"/>
    <property type="match status" value="1"/>
</dbReference>
<gene>
    <name evidence="2" type="ORF">FB467_1507</name>
</gene>
<keyword evidence="2" id="KW-0456">Lyase</keyword>
<dbReference type="InterPro" id="IPR000192">
    <property type="entry name" value="Aminotrans_V_dom"/>
</dbReference>
<proteinExistence type="predicted"/>
<dbReference type="AlphaFoldDB" id="A0A542YQQ1"/>
<protein>
    <submittedName>
        <fullName evidence="2">Selenocysteine lyase/cysteine desulfurase</fullName>
    </submittedName>
</protein>
<dbReference type="Gene3D" id="3.40.640.10">
    <property type="entry name" value="Type I PLP-dependent aspartate aminotransferase-like (Major domain)"/>
    <property type="match status" value="1"/>
</dbReference>
<organism evidence="2 3">
    <name type="scientific">Ornithinicoccus hortensis</name>
    <dbReference type="NCBI Taxonomy" id="82346"/>
    <lineage>
        <taxon>Bacteria</taxon>
        <taxon>Bacillati</taxon>
        <taxon>Actinomycetota</taxon>
        <taxon>Actinomycetes</taxon>
        <taxon>Micrococcales</taxon>
        <taxon>Intrasporangiaceae</taxon>
        <taxon>Ornithinicoccus</taxon>
    </lineage>
</organism>
<feature type="domain" description="Aminotransferase class V" evidence="1">
    <location>
        <begin position="34"/>
        <end position="308"/>
    </location>
</feature>
<evidence type="ECO:0000259" key="1">
    <source>
        <dbReference type="Pfam" id="PF00266"/>
    </source>
</evidence>